<evidence type="ECO:0000256" key="1">
    <source>
        <dbReference type="ARBA" id="ARBA00022692"/>
    </source>
</evidence>
<dbReference type="InterPro" id="IPR010379">
    <property type="entry name" value="EzrA"/>
</dbReference>
<evidence type="ECO:0000256" key="5">
    <source>
        <dbReference type="ARBA" id="ARBA00023210"/>
    </source>
</evidence>
<accession>C8NE12</accession>
<dbReference type="HOGENOM" id="CLU_034079_2_0_9"/>
<keyword evidence="5 6" id="KW-0717">Septation</keyword>
<dbReference type="GO" id="GO:0000921">
    <property type="term" value="P:septin ring assembly"/>
    <property type="evidence" value="ECO:0007669"/>
    <property type="project" value="InterPro"/>
</dbReference>
<feature type="topological domain" description="Cytoplasmic" evidence="6">
    <location>
        <begin position="25"/>
        <end position="573"/>
    </location>
</feature>
<evidence type="ECO:0000313" key="8">
    <source>
        <dbReference type="Proteomes" id="UP000005926"/>
    </source>
</evidence>
<sequence>MGFIIFLVLIVVLGAALYGTAIYLTRKQNKVIEELSEKKDKLMAVPIADTFYTLKNLNLTGQTKRTYETWQATWQTITRFRFPEIEAALVSAEQYIQKLNFFKGRQVTQQAENLIEETKAEVDKIYSALQKLLDSEKQNRAELDLLQERYASMRKDLLAHSFSFGEALETLEKRLAYLELDFAKFNTLTNEGDHLEAKEVLGRIEKEMKEFESIVEQVPQLLKEIDTVYNEQVEDLKQGYKRMVEEHYQFSKISIPDEIESIEKTIQVARNHIAATELEEARQQLDKVAREIDQLYDVMEAEFEAREFVYRNKVQVEKRLNQVLQSNRYVNIEVDRVSQNYILSNNEFVRVQEFAEQLEKEQEAIQYYSKAMKNHQVPYSVVKEHYELVLDKLNSIDEDQTDLVNTLSDLRSQEKAIRDGLDVFELDLRNMKRTIEKYHLPGLPKEYLELFFATSNRIEQLWQKMNRVKLDMSEINAANNVIEEDVEKLDILTEQIVDNAQLTEYMIQHANRYRLSHPEIETAIGRALDLFNHTFKYDESLQIIESALEQVEPGAGNRVRQNYQSEKNNSLFF</sequence>
<evidence type="ECO:0000256" key="3">
    <source>
        <dbReference type="ARBA" id="ARBA00023054"/>
    </source>
</evidence>
<dbReference type="eggNOG" id="COG4477">
    <property type="taxonomic scope" value="Bacteria"/>
</dbReference>
<feature type="coiled-coil region" evidence="6">
    <location>
        <begin position="259"/>
        <end position="298"/>
    </location>
</feature>
<keyword evidence="1 6" id="KW-0812">Transmembrane</keyword>
<dbReference type="AlphaFoldDB" id="C8NE12"/>
<comment type="similarity">
    <text evidence="6">Belongs to the EzrA family.</text>
</comment>
<reference evidence="7 8" key="1">
    <citation type="submission" date="2009-08" db="EMBL/GenBank/DDBJ databases">
        <authorList>
            <person name="Muzny D."/>
            <person name="Qin X."/>
            <person name="Deng J."/>
            <person name="Jiang H."/>
            <person name="Liu Y."/>
            <person name="Qu J."/>
            <person name="Song X.-Z."/>
            <person name="Zhang L."/>
            <person name="Thornton R."/>
            <person name="Coyle M."/>
            <person name="Francisco L."/>
            <person name="Jackson L."/>
            <person name="Javaid M."/>
            <person name="Korchina V."/>
            <person name="Kovar C."/>
            <person name="Mata R."/>
            <person name="Mathew T."/>
            <person name="Ngo R."/>
            <person name="Nguyen L."/>
            <person name="Nguyen N."/>
            <person name="Okwuonu G."/>
            <person name="Ongeri F."/>
            <person name="Pham C."/>
            <person name="Simmons D."/>
            <person name="Wilczek-Boney K."/>
            <person name="Hale W."/>
            <person name="Jakkamsetti A."/>
            <person name="Pham P."/>
            <person name="Ruth R."/>
            <person name="San Lucas F."/>
            <person name="Warren J."/>
            <person name="Zhang J."/>
            <person name="Zhao Z."/>
            <person name="Zhou C."/>
            <person name="Zhu D."/>
            <person name="Lee S."/>
            <person name="Bess C."/>
            <person name="Blankenburg K."/>
            <person name="Forbes L."/>
            <person name="Fu Q."/>
            <person name="Gubbala S."/>
            <person name="Hirani K."/>
            <person name="Jayaseelan J.C."/>
            <person name="Lara F."/>
            <person name="Munidasa M."/>
            <person name="Palculict T."/>
            <person name="Patil S."/>
            <person name="Pu L.-L."/>
            <person name="Saada N."/>
            <person name="Tang L."/>
            <person name="Weissenberger G."/>
            <person name="Zhu Y."/>
            <person name="Hemphill L."/>
            <person name="Shang Y."/>
            <person name="Youmans B."/>
            <person name="Ayvaz T."/>
            <person name="Ross M."/>
            <person name="Santibanez J."/>
            <person name="Aqrawi P."/>
            <person name="Gross S."/>
            <person name="Joshi V."/>
            <person name="Fowler G."/>
            <person name="Nazareth L."/>
            <person name="Reid J."/>
            <person name="Worley K."/>
            <person name="Petrosino J."/>
            <person name="Highlander S."/>
            <person name="Gibbs R."/>
        </authorList>
    </citation>
    <scope>NUCLEOTIDE SEQUENCE [LARGE SCALE GENOMIC DNA]</scope>
    <source>
        <strain evidence="7 8">ATCC 49175</strain>
    </source>
</reference>
<dbReference type="HAMAP" id="MF_00728">
    <property type="entry name" value="EzrA"/>
    <property type="match status" value="1"/>
</dbReference>
<dbReference type="GO" id="GO:0005886">
    <property type="term" value="C:plasma membrane"/>
    <property type="evidence" value="ECO:0007669"/>
    <property type="project" value="UniProtKB-SubCell"/>
</dbReference>
<gene>
    <name evidence="6 7" type="primary">ezrA</name>
    <name evidence="7" type="ORF">HMPREF0444_0157</name>
</gene>
<dbReference type="RefSeq" id="WP_005605094.1">
    <property type="nucleotide sequence ID" value="NZ_CP102283.1"/>
</dbReference>
<dbReference type="Proteomes" id="UP000005926">
    <property type="component" value="Unassembled WGS sequence"/>
</dbReference>
<feature type="topological domain" description="Extracellular" evidence="6">
    <location>
        <begin position="1"/>
        <end position="5"/>
    </location>
</feature>
<keyword evidence="3 6" id="KW-0175">Coiled coil</keyword>
<evidence type="ECO:0000256" key="4">
    <source>
        <dbReference type="ARBA" id="ARBA00023136"/>
    </source>
</evidence>
<keyword evidence="2 6" id="KW-1133">Transmembrane helix</keyword>
<evidence type="ECO:0000256" key="2">
    <source>
        <dbReference type="ARBA" id="ARBA00022989"/>
    </source>
</evidence>
<dbReference type="Pfam" id="PF06160">
    <property type="entry name" value="EzrA"/>
    <property type="match status" value="1"/>
</dbReference>
<keyword evidence="6" id="KW-0131">Cell cycle</keyword>
<comment type="subcellular location">
    <subcellularLocation>
        <location evidence="6">Cell membrane</location>
        <topology evidence="6">Single-pass membrane protein</topology>
    </subcellularLocation>
    <text evidence="6">Colocalized with FtsZ to the nascent septal site.</text>
</comment>
<comment type="function">
    <text evidence="6">Negative regulator of FtsZ ring formation; modulates the frequency and position of FtsZ ring formation. Inhibits FtsZ ring formation at polar sites. Interacts either with FtsZ or with one of its binding partners to promote depolymerization.</text>
</comment>
<name>C8NE12_9LACT</name>
<dbReference type="GO" id="GO:0005940">
    <property type="term" value="C:septin ring"/>
    <property type="evidence" value="ECO:0007669"/>
    <property type="project" value="InterPro"/>
</dbReference>
<dbReference type="EMBL" id="ACKZ01000008">
    <property type="protein sequence ID" value="EEW37913.1"/>
    <property type="molecule type" value="Genomic_DNA"/>
</dbReference>
<proteinExistence type="inferred from homology"/>
<dbReference type="GeneID" id="78411574"/>
<keyword evidence="6" id="KW-0132">Cell division</keyword>
<dbReference type="GO" id="GO:0000917">
    <property type="term" value="P:division septum assembly"/>
    <property type="evidence" value="ECO:0007669"/>
    <property type="project" value="UniProtKB-KW"/>
</dbReference>
<keyword evidence="8" id="KW-1185">Reference proteome</keyword>
<dbReference type="STRING" id="638301.HMPREF0444_0157"/>
<evidence type="ECO:0000313" key="7">
    <source>
        <dbReference type="EMBL" id="EEW37913.1"/>
    </source>
</evidence>
<evidence type="ECO:0000256" key="6">
    <source>
        <dbReference type="HAMAP-Rule" id="MF_00728"/>
    </source>
</evidence>
<comment type="caution">
    <text evidence="7">The sequence shown here is derived from an EMBL/GenBank/DDBJ whole genome shotgun (WGS) entry which is preliminary data.</text>
</comment>
<keyword evidence="4 6" id="KW-0472">Membrane</keyword>
<keyword evidence="6" id="KW-1003">Cell membrane</keyword>
<organism evidence="7 8">
    <name type="scientific">Granulicatella adiacens ATCC 49175</name>
    <dbReference type="NCBI Taxonomy" id="638301"/>
    <lineage>
        <taxon>Bacteria</taxon>
        <taxon>Bacillati</taxon>
        <taxon>Bacillota</taxon>
        <taxon>Bacilli</taxon>
        <taxon>Lactobacillales</taxon>
        <taxon>Carnobacteriaceae</taxon>
        <taxon>Granulicatella</taxon>
    </lineage>
</organism>
<protein>
    <recommendedName>
        <fullName evidence="6">Septation ring formation regulator EzrA</fullName>
    </recommendedName>
</protein>